<dbReference type="Pfam" id="PF17164">
    <property type="entry name" value="DUF5122"/>
    <property type="match status" value="4"/>
</dbReference>
<keyword evidence="4" id="KW-1185">Reference proteome</keyword>
<evidence type="ECO:0000313" key="3">
    <source>
        <dbReference type="EMBL" id="AWV90099.1"/>
    </source>
</evidence>
<feature type="signal peptide" evidence="2">
    <location>
        <begin position="1"/>
        <end position="21"/>
    </location>
</feature>
<keyword evidence="2" id="KW-0732">Signal</keyword>
<dbReference type="OrthoDB" id="5380868at2"/>
<proteinExistence type="predicted"/>
<evidence type="ECO:0000256" key="2">
    <source>
        <dbReference type="SAM" id="SignalP"/>
    </source>
</evidence>
<dbReference type="EMBL" id="CP030032">
    <property type="protein sequence ID" value="AWV90099.1"/>
    <property type="molecule type" value="Genomic_DNA"/>
</dbReference>
<dbReference type="NCBIfam" id="TIGR02608">
    <property type="entry name" value="delta_60_rpt"/>
    <property type="match status" value="5"/>
</dbReference>
<dbReference type="AlphaFoldDB" id="A0A2Z4FM95"/>
<dbReference type="Gene3D" id="2.80.10.50">
    <property type="match status" value="2"/>
</dbReference>
<gene>
    <name evidence="3" type="ORF">DN745_12455</name>
</gene>
<dbReference type="KEGG" id="bsed:DN745_12455"/>
<dbReference type="InterPro" id="IPR013431">
    <property type="entry name" value="Delta_60_rpt"/>
</dbReference>
<feature type="compositionally biased region" description="Acidic residues" evidence="1">
    <location>
        <begin position="86"/>
        <end position="95"/>
    </location>
</feature>
<protein>
    <submittedName>
        <fullName evidence="3">Uncharacterized protein</fullName>
    </submittedName>
</protein>
<dbReference type="SUPFAM" id="SSF101898">
    <property type="entry name" value="NHL repeat"/>
    <property type="match status" value="1"/>
</dbReference>
<sequence>MYYLTAAKRLLSILLLGLVIAACDDAEPSEAGGEGDVGVADGRGDVEGSDGSSADVVSQGDVSKDISSDDAVSTDAISTDASTDADGPDLSDADAPEERSEALGELDLDFASSQETPGLFIGPLDLRADPSALSSTSDDGVIIAGRGRFKSEGPKIYSMRMTEGGEVDAAYGNNGGFQTFSTGPIGRDFVVLAGAIQADGKSLICGNVRAAEMGRSRLFVARLNPDGSPDVTFGTNVEMPGRVFFDLPEEKPNSLCWALEVLQDETILVGGLVAANNKMTPLLMRLRSNGALDESFGALGQTPGVVLHQIDPSNNWLYAKIRELEVLEDGKILGLVDSIDGTTGQANGYLLRFHPDGRIDESFGDDGEHPGLVGLALANGASHEVFDFAVDSADGRIFVVGEHKANAEPTPSRFFVHALDSNGRVVGDFATAGTYILDDYNAAARAISLQPNGKLLVTGSAMTHPNPALQAGELLVVRLMGDGTLDTSFAPSADTPGVFFWGHPTYTFYAARAVLDSVGRLAVVGSSPNDVNQSPRGHGFVVRLR</sequence>
<dbReference type="SUPFAM" id="SSF63829">
    <property type="entry name" value="Calcium-dependent phosphotriesterase"/>
    <property type="match status" value="1"/>
</dbReference>
<feature type="compositionally biased region" description="Low complexity" evidence="1">
    <location>
        <begin position="69"/>
        <end position="85"/>
    </location>
</feature>
<feature type="region of interest" description="Disordered" evidence="1">
    <location>
        <begin position="28"/>
        <end position="101"/>
    </location>
</feature>
<accession>A0A2Z4FM95</accession>
<organism evidence="3 4">
    <name type="scientific">Bradymonas sediminis</name>
    <dbReference type="NCBI Taxonomy" id="1548548"/>
    <lineage>
        <taxon>Bacteria</taxon>
        <taxon>Deltaproteobacteria</taxon>
        <taxon>Bradymonadales</taxon>
        <taxon>Bradymonadaceae</taxon>
        <taxon>Bradymonas</taxon>
    </lineage>
</organism>
<reference evidence="3 4" key="1">
    <citation type="submission" date="2018-06" db="EMBL/GenBank/DDBJ databases">
        <title>Lujinxingia sediminis gen. nov. sp. nov., a new facultative anaerobic member of the class Deltaproteobacteria, and proposal of Lujinxingaceae fam. nov.</title>
        <authorList>
            <person name="Guo L.-Y."/>
            <person name="Li C.-M."/>
            <person name="Wang S."/>
            <person name="Du Z.-J."/>
        </authorList>
    </citation>
    <scope>NUCLEOTIDE SEQUENCE [LARGE SCALE GENOMIC DNA]</scope>
    <source>
        <strain evidence="3 4">FA350</strain>
    </source>
</reference>
<feature type="chain" id="PRO_5043983068" evidence="2">
    <location>
        <begin position="22"/>
        <end position="545"/>
    </location>
</feature>
<evidence type="ECO:0000313" key="4">
    <source>
        <dbReference type="Proteomes" id="UP000249799"/>
    </source>
</evidence>
<name>A0A2Z4FM95_9DELT</name>
<dbReference type="Proteomes" id="UP000249799">
    <property type="component" value="Chromosome"/>
</dbReference>
<evidence type="ECO:0000256" key="1">
    <source>
        <dbReference type="SAM" id="MobiDB-lite"/>
    </source>
</evidence>